<accession>A0A8J3I2K3</accession>
<evidence type="ECO:0000313" key="2">
    <source>
        <dbReference type="EMBL" id="GHO45082.1"/>
    </source>
</evidence>
<dbReference type="Gene3D" id="3.40.50.150">
    <property type="entry name" value="Vaccinia Virus protein VP39"/>
    <property type="match status" value="1"/>
</dbReference>
<proteinExistence type="predicted"/>
<protein>
    <recommendedName>
        <fullName evidence="1">Methyltransferase domain-containing protein</fullName>
    </recommendedName>
</protein>
<dbReference type="AlphaFoldDB" id="A0A8J3I2K3"/>
<dbReference type="SUPFAM" id="SSF53335">
    <property type="entry name" value="S-adenosyl-L-methionine-dependent methyltransferases"/>
    <property type="match status" value="1"/>
</dbReference>
<reference evidence="2" key="1">
    <citation type="submission" date="2020-10" db="EMBL/GenBank/DDBJ databases">
        <title>Taxonomic study of unclassified bacteria belonging to the class Ktedonobacteria.</title>
        <authorList>
            <person name="Yabe S."/>
            <person name="Wang C.M."/>
            <person name="Zheng Y."/>
            <person name="Sakai Y."/>
            <person name="Cavaletti L."/>
            <person name="Monciardini P."/>
            <person name="Donadio S."/>
        </authorList>
    </citation>
    <scope>NUCLEOTIDE SEQUENCE</scope>
    <source>
        <strain evidence="2">SOSP1-1</strain>
    </source>
</reference>
<gene>
    <name evidence="2" type="ORF">KSX_32450</name>
</gene>
<dbReference type="Proteomes" id="UP000612362">
    <property type="component" value="Unassembled WGS sequence"/>
</dbReference>
<organism evidence="2 3">
    <name type="scientific">Ktedonospora formicarum</name>
    <dbReference type="NCBI Taxonomy" id="2778364"/>
    <lineage>
        <taxon>Bacteria</taxon>
        <taxon>Bacillati</taxon>
        <taxon>Chloroflexota</taxon>
        <taxon>Ktedonobacteria</taxon>
        <taxon>Ktedonobacterales</taxon>
        <taxon>Ktedonobacteraceae</taxon>
        <taxon>Ktedonospora</taxon>
    </lineage>
</organism>
<name>A0A8J3I2K3_9CHLR</name>
<dbReference type="Pfam" id="PF13649">
    <property type="entry name" value="Methyltransf_25"/>
    <property type="match status" value="1"/>
</dbReference>
<dbReference type="InterPro" id="IPR041698">
    <property type="entry name" value="Methyltransf_25"/>
</dbReference>
<keyword evidence="3" id="KW-1185">Reference proteome</keyword>
<dbReference type="RefSeq" id="WP_220194433.1">
    <property type="nucleotide sequence ID" value="NZ_BNJF01000001.1"/>
</dbReference>
<sequence length="302" mass="34135">MSLQFIFDRNLSPLLPRVADFLHASLSTTEDVRRLMEQEQFLHSLWSGGPLPSVLDASMMRHVLDIGCGAGTWLQSMASFYPSLYLSGIDRDEAAIEAARVLNAFNSRVRLQVRNLACGEIGNYVVAGYDLVHVRFMAGEMTPRQYATLLREAVCSCRPGGQVMVCELELPLSDSNALTHLMRLWQLVLEHEKRAFTSQIPNQLGIVPWVQQTLRSANCHPVHEEMFYAQCAYGGEGYLHFCRSLEQMMQRLRPLLLRSGSISMAELEGLECEVRREVASPKFYGLCPVHVLIWQRGPVQVH</sequence>
<dbReference type="InterPro" id="IPR029063">
    <property type="entry name" value="SAM-dependent_MTases_sf"/>
</dbReference>
<evidence type="ECO:0000313" key="3">
    <source>
        <dbReference type="Proteomes" id="UP000612362"/>
    </source>
</evidence>
<dbReference type="EMBL" id="BNJF01000001">
    <property type="protein sequence ID" value="GHO45082.1"/>
    <property type="molecule type" value="Genomic_DNA"/>
</dbReference>
<comment type="caution">
    <text evidence="2">The sequence shown here is derived from an EMBL/GenBank/DDBJ whole genome shotgun (WGS) entry which is preliminary data.</text>
</comment>
<evidence type="ECO:0000259" key="1">
    <source>
        <dbReference type="Pfam" id="PF13649"/>
    </source>
</evidence>
<dbReference type="CDD" id="cd02440">
    <property type="entry name" value="AdoMet_MTases"/>
    <property type="match status" value="1"/>
</dbReference>
<feature type="domain" description="Methyltransferase" evidence="1">
    <location>
        <begin position="63"/>
        <end position="161"/>
    </location>
</feature>